<evidence type="ECO:0000256" key="4">
    <source>
        <dbReference type="ARBA" id="ARBA00022989"/>
    </source>
</evidence>
<evidence type="ECO:0000256" key="2">
    <source>
        <dbReference type="ARBA" id="ARBA00007635"/>
    </source>
</evidence>
<proteinExistence type="inferred from homology"/>
<evidence type="ECO:0000256" key="1">
    <source>
        <dbReference type="ARBA" id="ARBA00004141"/>
    </source>
</evidence>
<feature type="domain" description="EamA" evidence="7">
    <location>
        <begin position="10"/>
        <end position="150"/>
    </location>
</feature>
<dbReference type="SUPFAM" id="SSF103481">
    <property type="entry name" value="Multidrug resistance efflux transporter EmrE"/>
    <property type="match status" value="2"/>
</dbReference>
<evidence type="ECO:0000256" key="3">
    <source>
        <dbReference type="ARBA" id="ARBA00022692"/>
    </source>
</evidence>
<dbReference type="InterPro" id="IPR037185">
    <property type="entry name" value="EmrE-like"/>
</dbReference>
<evidence type="ECO:0000259" key="7">
    <source>
        <dbReference type="Pfam" id="PF00892"/>
    </source>
</evidence>
<feature type="transmembrane region" description="Helical" evidence="6">
    <location>
        <begin position="133"/>
        <end position="153"/>
    </location>
</feature>
<feature type="transmembrane region" description="Helical" evidence="6">
    <location>
        <begin position="217"/>
        <end position="238"/>
    </location>
</feature>
<feature type="domain" description="EamA" evidence="7">
    <location>
        <begin position="187"/>
        <end position="325"/>
    </location>
</feature>
<comment type="similarity">
    <text evidence="2 6">Belongs to the drug/metabolite transporter (DMT) superfamily. Plant drug/metabolite exporter (P-DME) (TC 2.A.7.4) family.</text>
</comment>
<organism evidence="8 9">
    <name type="scientific">Trapa incisa</name>
    <dbReference type="NCBI Taxonomy" id="236973"/>
    <lineage>
        <taxon>Eukaryota</taxon>
        <taxon>Viridiplantae</taxon>
        <taxon>Streptophyta</taxon>
        <taxon>Embryophyta</taxon>
        <taxon>Tracheophyta</taxon>
        <taxon>Spermatophyta</taxon>
        <taxon>Magnoliopsida</taxon>
        <taxon>eudicotyledons</taxon>
        <taxon>Gunneridae</taxon>
        <taxon>Pentapetalae</taxon>
        <taxon>rosids</taxon>
        <taxon>malvids</taxon>
        <taxon>Myrtales</taxon>
        <taxon>Lythraceae</taxon>
        <taxon>Trapa</taxon>
    </lineage>
</organism>
<dbReference type="Proteomes" id="UP001345219">
    <property type="component" value="Chromosome 6"/>
</dbReference>
<feature type="transmembrane region" description="Helical" evidence="6">
    <location>
        <begin position="281"/>
        <end position="301"/>
    </location>
</feature>
<dbReference type="GO" id="GO:0016020">
    <property type="term" value="C:membrane"/>
    <property type="evidence" value="ECO:0007669"/>
    <property type="project" value="UniProtKB-SubCell"/>
</dbReference>
<comment type="subcellular location">
    <subcellularLocation>
        <location evidence="1 6">Membrane</location>
        <topology evidence="1 6">Multi-pass membrane protein</topology>
    </subcellularLocation>
</comment>
<feature type="transmembrane region" description="Helical" evidence="6">
    <location>
        <begin position="96"/>
        <end position="121"/>
    </location>
</feature>
<sequence length="376" mass="40922">MGKLQDMKPVMAMIMLQFIYAGVTLFTRAATLQGMSPRVFVVYRHAIATVFIAPVALLLRRQHRGTRMGLKIFTLIFFASLIGVVTHQNLYVQGLYLASASIGSATGNLIPAITFVMASALGLEHVNIRSSRSIAKIGGTILCVGGAVIMAFLRGPKLLNNRRETLLLLVSMFAYGGSGGGDNNWILGCLFLFGSCCCWSIWLILQVSMTASYPDYVSLSAWICFLSTIQAAALTLFLESDLTMWIPNTKFQLVCIIYSGVIGSGIAFFMQSWCIARRGPVFSAMFSPLCTVIVTILAAIFLHEKVYTGSMAGAVGVVAGLYMVLWGKAEDVRPVSGEVKLPTNKLPHAVKIPLGQNHLERLTCKIDLEEPFLSSN</sequence>
<name>A0AAN7JXY4_9MYRT</name>
<evidence type="ECO:0000313" key="8">
    <source>
        <dbReference type="EMBL" id="KAK4756990.1"/>
    </source>
</evidence>
<dbReference type="AlphaFoldDB" id="A0AAN7JXY4"/>
<feature type="transmembrane region" description="Helical" evidence="6">
    <location>
        <begin position="42"/>
        <end position="60"/>
    </location>
</feature>
<accession>A0AAN7JXY4</accession>
<feature type="transmembrane region" description="Helical" evidence="6">
    <location>
        <begin position="72"/>
        <end position="90"/>
    </location>
</feature>
<dbReference type="Pfam" id="PF00892">
    <property type="entry name" value="EamA"/>
    <property type="match status" value="2"/>
</dbReference>
<feature type="transmembrane region" description="Helical" evidence="6">
    <location>
        <begin position="185"/>
        <end position="205"/>
    </location>
</feature>
<dbReference type="InterPro" id="IPR030184">
    <property type="entry name" value="WAT1-related"/>
</dbReference>
<evidence type="ECO:0000256" key="5">
    <source>
        <dbReference type="ARBA" id="ARBA00023136"/>
    </source>
</evidence>
<keyword evidence="4 6" id="KW-1133">Transmembrane helix</keyword>
<dbReference type="InterPro" id="IPR000620">
    <property type="entry name" value="EamA_dom"/>
</dbReference>
<feature type="transmembrane region" description="Helical" evidence="6">
    <location>
        <begin position="307"/>
        <end position="326"/>
    </location>
</feature>
<dbReference type="EMBL" id="JAXIOK010000013">
    <property type="protein sequence ID" value="KAK4756990.1"/>
    <property type="molecule type" value="Genomic_DNA"/>
</dbReference>
<feature type="transmembrane region" description="Helical" evidence="6">
    <location>
        <begin position="12"/>
        <end position="30"/>
    </location>
</feature>
<comment type="caution">
    <text evidence="8">The sequence shown here is derived from an EMBL/GenBank/DDBJ whole genome shotgun (WGS) entry which is preliminary data.</text>
</comment>
<keyword evidence="9" id="KW-1185">Reference proteome</keyword>
<keyword evidence="3 6" id="KW-0812">Transmembrane</keyword>
<gene>
    <name evidence="8" type="ORF">SAY87_007117</name>
</gene>
<protein>
    <recommendedName>
        <fullName evidence="6">WAT1-related protein</fullName>
    </recommendedName>
</protein>
<reference evidence="8 9" key="1">
    <citation type="journal article" date="2023" name="Hortic Res">
        <title>Pangenome of water caltrop reveals structural variations and asymmetric subgenome divergence after allopolyploidization.</title>
        <authorList>
            <person name="Zhang X."/>
            <person name="Chen Y."/>
            <person name="Wang L."/>
            <person name="Yuan Y."/>
            <person name="Fang M."/>
            <person name="Shi L."/>
            <person name="Lu R."/>
            <person name="Comes H.P."/>
            <person name="Ma Y."/>
            <person name="Chen Y."/>
            <person name="Huang G."/>
            <person name="Zhou Y."/>
            <person name="Zheng Z."/>
            <person name="Qiu Y."/>
        </authorList>
    </citation>
    <scope>NUCLEOTIDE SEQUENCE [LARGE SCALE GENOMIC DNA]</scope>
    <source>
        <tissue evidence="8">Roots</tissue>
    </source>
</reference>
<feature type="transmembrane region" description="Helical" evidence="6">
    <location>
        <begin position="250"/>
        <end position="269"/>
    </location>
</feature>
<keyword evidence="5 6" id="KW-0472">Membrane</keyword>
<evidence type="ECO:0000313" key="9">
    <source>
        <dbReference type="Proteomes" id="UP001345219"/>
    </source>
</evidence>
<dbReference type="GO" id="GO:0022857">
    <property type="term" value="F:transmembrane transporter activity"/>
    <property type="evidence" value="ECO:0007669"/>
    <property type="project" value="InterPro"/>
</dbReference>
<dbReference type="PANTHER" id="PTHR31218">
    <property type="entry name" value="WAT1-RELATED PROTEIN"/>
    <property type="match status" value="1"/>
</dbReference>
<evidence type="ECO:0000256" key="6">
    <source>
        <dbReference type="RuleBase" id="RU363077"/>
    </source>
</evidence>